<gene>
    <name evidence="2" type="ORF">Ciccas_007070</name>
</gene>
<dbReference type="SUPFAM" id="SSF49562">
    <property type="entry name" value="C2 domain (Calcium/lipid-binding domain, CaLB)"/>
    <property type="match status" value="1"/>
</dbReference>
<name>A0ABD2Q3X0_9PLAT</name>
<keyword evidence="3" id="KW-1185">Reference proteome</keyword>
<evidence type="ECO:0000313" key="2">
    <source>
        <dbReference type="EMBL" id="KAL3314310.1"/>
    </source>
</evidence>
<dbReference type="InterPro" id="IPR035892">
    <property type="entry name" value="C2_domain_sf"/>
</dbReference>
<dbReference type="Pfam" id="PF00168">
    <property type="entry name" value="C2"/>
    <property type="match status" value="1"/>
</dbReference>
<evidence type="ECO:0000259" key="1">
    <source>
        <dbReference type="PROSITE" id="PS50004"/>
    </source>
</evidence>
<dbReference type="AlphaFoldDB" id="A0ABD2Q3X0"/>
<dbReference type="InterPro" id="IPR038983">
    <property type="entry name" value="C2CD5"/>
</dbReference>
<dbReference type="SMART" id="SM00239">
    <property type="entry name" value="C2"/>
    <property type="match status" value="1"/>
</dbReference>
<dbReference type="InterPro" id="IPR056431">
    <property type="entry name" value="C2CD5_YbjQ-rel_dom"/>
</dbReference>
<accession>A0ABD2Q3X0</accession>
<dbReference type="PANTHER" id="PTHR37412:SF2">
    <property type="entry name" value="C2 DOMAIN-CONTAINING PROTEIN 5"/>
    <property type="match status" value="1"/>
</dbReference>
<sequence>MPGLVKVKILSARNLPVMDRSTDLTDAFVELRLGPTTYKTEVVKQSLNPVWNTNWFCFEVSLFLTFICIKLSDEALQEESLQIRVFDHDTYSPHDPIGRVYFDLNPLLIKGHPKQLNGWFPIYDTMHGIRGEISLSIRADIFIDSSKHQHSSFEVRYFYSSCLPDGYQLCSLLGFVHELVVEDDPEHLWIEKIRTPRASNEARQRLFTKLSGEIQRKIGRRVLNMGGNVVLGYQLHFDLEGESGVVARGIGTAAFLTECKHSLNTCDKKSPPLHSSKQNHSTLDLSKCDFPFITLSQPPAHLIGNFAGLVSSKSVKIIEKNENTCNQQIRDSWWLELRTEISSHMRSLDCDCVLGYRELCAVYEDVCVLSAWGTAVRLMPTLSVQSEERLPVPRTRIPTSHSQEVSELASSLPSAKFVVPLPGSLLRLNSDTLLEGMSAHSSQSVFPHTSLHSPSVSMAFCRLCHIAKANRNPRKSKIAVCGLCDTALVPEIMLASCEMPPQMEVKGLPSIIQSRVVRSKKENRGDAAAKDISELLPFMEYELHDRLIQKLFLRGMNAIFSLKFRTSIAEDFIATIATGTAVYLKCLPKPKLPKLLVPKGVGYLVTPSLFLMQNAFANKDKTMRKKILLKMKEYRLKSELVHGLRTGSPVLLSNPDFSLETTLDSTLDSSSSDSDDIESRNPLVEITRNQQDDTVHPCLQPVELRHLEPEEICLFLKEPLCPLCE</sequence>
<dbReference type="Proteomes" id="UP001626550">
    <property type="component" value="Unassembled WGS sequence"/>
</dbReference>
<protein>
    <recommendedName>
        <fullName evidence="1">C2 domain-containing protein</fullName>
    </recommendedName>
</protein>
<dbReference type="InterPro" id="IPR000008">
    <property type="entry name" value="C2_dom"/>
</dbReference>
<reference evidence="2 3" key="1">
    <citation type="submission" date="2024-11" db="EMBL/GenBank/DDBJ databases">
        <title>Adaptive evolution of stress response genes in parasites aligns with host niche diversity.</title>
        <authorList>
            <person name="Hahn C."/>
            <person name="Resl P."/>
        </authorList>
    </citation>
    <scope>NUCLEOTIDE SEQUENCE [LARGE SCALE GENOMIC DNA]</scope>
    <source>
        <strain evidence="2">EGGRZ-B1_66</strain>
        <tissue evidence="2">Body</tissue>
    </source>
</reference>
<evidence type="ECO:0000313" key="3">
    <source>
        <dbReference type="Proteomes" id="UP001626550"/>
    </source>
</evidence>
<dbReference type="InterPro" id="IPR037785">
    <property type="entry name" value="C2_C2CD5"/>
</dbReference>
<feature type="domain" description="C2" evidence="1">
    <location>
        <begin position="1"/>
        <end position="120"/>
    </location>
</feature>
<comment type="caution">
    <text evidence="2">The sequence shown here is derived from an EMBL/GenBank/DDBJ whole genome shotgun (WGS) entry which is preliminary data.</text>
</comment>
<proteinExistence type="predicted"/>
<dbReference type="EMBL" id="JBJKFK010001036">
    <property type="protein sequence ID" value="KAL3314310.1"/>
    <property type="molecule type" value="Genomic_DNA"/>
</dbReference>
<dbReference type="CDD" id="cd08688">
    <property type="entry name" value="C2_KIAA0528-like"/>
    <property type="match status" value="1"/>
</dbReference>
<dbReference type="PROSITE" id="PS50004">
    <property type="entry name" value="C2"/>
    <property type="match status" value="1"/>
</dbReference>
<dbReference type="Pfam" id="PF23025">
    <property type="entry name" value="YbjQ_2"/>
    <property type="match status" value="3"/>
</dbReference>
<organism evidence="2 3">
    <name type="scientific">Cichlidogyrus casuarinus</name>
    <dbReference type="NCBI Taxonomy" id="1844966"/>
    <lineage>
        <taxon>Eukaryota</taxon>
        <taxon>Metazoa</taxon>
        <taxon>Spiralia</taxon>
        <taxon>Lophotrochozoa</taxon>
        <taxon>Platyhelminthes</taxon>
        <taxon>Monogenea</taxon>
        <taxon>Monopisthocotylea</taxon>
        <taxon>Dactylogyridea</taxon>
        <taxon>Ancyrocephalidae</taxon>
        <taxon>Cichlidogyrus</taxon>
    </lineage>
</organism>
<dbReference type="Gene3D" id="2.60.40.150">
    <property type="entry name" value="C2 domain"/>
    <property type="match status" value="1"/>
</dbReference>
<dbReference type="PANTHER" id="PTHR37412">
    <property type="entry name" value="C2 DOMAIN-CONTAINING PROTEIN 5"/>
    <property type="match status" value="1"/>
</dbReference>